<gene>
    <name evidence="2" type="primary">Ercc1</name>
</gene>
<dbReference type="GO" id="GO:0003684">
    <property type="term" value="F:damaged DNA binding"/>
    <property type="evidence" value="ECO:0007669"/>
    <property type="project" value="InterPro"/>
</dbReference>
<sequence length="155" mass="16901">MDPGKDEEGVPQPSRKKFVIPLDEDEVPAPGAKSLFRSTRNLPTEATSAQAAPQTYAEYAISRPPPGPGAGDTGPTGSEPSTGETPNQALKPGAKTNSIIVSPRQPEEAGRYLETYKAYEQKPADLLMEKLEQNFLSRARRLFDVLHEPFLKVPQ</sequence>
<feature type="compositionally biased region" description="Polar residues" evidence="1">
    <location>
        <begin position="78"/>
        <end position="88"/>
    </location>
</feature>
<reference evidence="2" key="2">
    <citation type="submission" date="2025-09" db="UniProtKB">
        <authorList>
            <consortium name="Ensembl"/>
        </authorList>
    </citation>
    <scope>IDENTIFICATION</scope>
</reference>
<accession>A0A8C5KIN9</accession>
<proteinExistence type="predicted"/>
<organism evidence="2 3">
    <name type="scientific">Jaculus jaculus</name>
    <name type="common">Lesser Egyptian jerboa</name>
    <dbReference type="NCBI Taxonomy" id="51337"/>
    <lineage>
        <taxon>Eukaryota</taxon>
        <taxon>Metazoa</taxon>
        <taxon>Chordata</taxon>
        <taxon>Craniata</taxon>
        <taxon>Vertebrata</taxon>
        <taxon>Euteleostomi</taxon>
        <taxon>Mammalia</taxon>
        <taxon>Eutheria</taxon>
        <taxon>Euarchontoglires</taxon>
        <taxon>Glires</taxon>
        <taxon>Rodentia</taxon>
        <taxon>Myomorpha</taxon>
        <taxon>Dipodoidea</taxon>
        <taxon>Dipodidae</taxon>
        <taxon>Dipodinae</taxon>
        <taxon>Jaculus</taxon>
    </lineage>
</organism>
<reference evidence="2" key="1">
    <citation type="submission" date="2025-08" db="UniProtKB">
        <authorList>
            <consortium name="Ensembl"/>
        </authorList>
    </citation>
    <scope>IDENTIFICATION</scope>
</reference>
<dbReference type="Ensembl" id="ENSJJAT00000016049.1">
    <property type="protein sequence ID" value="ENSJJAP00000009600.1"/>
    <property type="gene ID" value="ENSJJAG00000013425.1"/>
</dbReference>
<feature type="compositionally biased region" description="Polar residues" evidence="1">
    <location>
        <begin position="36"/>
        <end position="53"/>
    </location>
</feature>
<feature type="region of interest" description="Disordered" evidence="1">
    <location>
        <begin position="1"/>
        <end position="106"/>
    </location>
</feature>
<dbReference type="GeneTree" id="ENSGT00980000200098"/>
<dbReference type="GO" id="GO:0070914">
    <property type="term" value="P:UV-damage excision repair"/>
    <property type="evidence" value="ECO:0007669"/>
    <property type="project" value="TreeGrafter"/>
</dbReference>
<name>A0A8C5KIN9_JACJA</name>
<evidence type="ECO:0000313" key="3">
    <source>
        <dbReference type="Proteomes" id="UP000694385"/>
    </source>
</evidence>
<evidence type="ECO:0000313" key="2">
    <source>
        <dbReference type="Ensembl" id="ENSJJAP00000009600.1"/>
    </source>
</evidence>
<dbReference type="Proteomes" id="UP000694385">
    <property type="component" value="Unassembled WGS sequence"/>
</dbReference>
<dbReference type="OMA" id="QXPEEAG"/>
<dbReference type="GO" id="GO:0070522">
    <property type="term" value="C:ERCC4-ERCC1 complex"/>
    <property type="evidence" value="ECO:0007669"/>
    <property type="project" value="TreeGrafter"/>
</dbReference>
<dbReference type="PANTHER" id="PTHR12749">
    <property type="entry name" value="EXCISION REPAIR CROSS-COMPLEMENTING 1 ERCC1"/>
    <property type="match status" value="1"/>
</dbReference>
<evidence type="ECO:0000256" key="1">
    <source>
        <dbReference type="SAM" id="MobiDB-lite"/>
    </source>
</evidence>
<dbReference type="InterPro" id="IPR004579">
    <property type="entry name" value="ERCC1/RAD10/SWI10"/>
</dbReference>
<dbReference type="PANTHER" id="PTHR12749:SF0">
    <property type="entry name" value="DNA EXCISION REPAIR PROTEIN ERCC-1"/>
    <property type="match status" value="1"/>
</dbReference>
<dbReference type="GO" id="GO:0006312">
    <property type="term" value="P:mitotic recombination"/>
    <property type="evidence" value="ECO:0007669"/>
    <property type="project" value="TreeGrafter"/>
</dbReference>
<keyword evidence="3" id="KW-1185">Reference proteome</keyword>
<protein>
    <submittedName>
        <fullName evidence="2">Uncharacterized protein</fullName>
    </submittedName>
</protein>
<dbReference type="GO" id="GO:0003697">
    <property type="term" value="F:single-stranded DNA binding"/>
    <property type="evidence" value="ECO:0007669"/>
    <property type="project" value="TreeGrafter"/>
</dbReference>
<dbReference type="AlphaFoldDB" id="A0A8C5KIN9"/>
<dbReference type="GO" id="GO:0000110">
    <property type="term" value="C:nucleotide-excision repair factor 1 complex"/>
    <property type="evidence" value="ECO:0007669"/>
    <property type="project" value="TreeGrafter"/>
</dbReference>